<evidence type="ECO:0000313" key="1">
    <source>
        <dbReference type="EMBL" id="PON51757.1"/>
    </source>
</evidence>
<evidence type="ECO:0000313" key="2">
    <source>
        <dbReference type="Proteomes" id="UP000237000"/>
    </source>
</evidence>
<comment type="caution">
    <text evidence="1">The sequence shown here is derived from an EMBL/GenBank/DDBJ whole genome shotgun (WGS) entry which is preliminary data.</text>
</comment>
<protein>
    <submittedName>
        <fullName evidence="1">Uncharacterized protein</fullName>
    </submittedName>
</protein>
<proteinExistence type="predicted"/>
<gene>
    <name evidence="1" type="ORF">TorRG33x02_310420</name>
</gene>
<accession>A0A2P5BSH2</accession>
<dbReference type="EMBL" id="JXTC01000468">
    <property type="protein sequence ID" value="PON51757.1"/>
    <property type="molecule type" value="Genomic_DNA"/>
</dbReference>
<dbReference type="Proteomes" id="UP000237000">
    <property type="component" value="Unassembled WGS sequence"/>
</dbReference>
<reference evidence="2" key="1">
    <citation type="submission" date="2016-06" db="EMBL/GenBank/DDBJ databases">
        <title>Parallel loss of symbiosis genes in relatives of nitrogen-fixing non-legume Parasponia.</title>
        <authorList>
            <person name="Van Velzen R."/>
            <person name="Holmer R."/>
            <person name="Bu F."/>
            <person name="Rutten L."/>
            <person name="Van Zeijl A."/>
            <person name="Liu W."/>
            <person name="Santuari L."/>
            <person name="Cao Q."/>
            <person name="Sharma T."/>
            <person name="Shen D."/>
            <person name="Roswanjaya Y."/>
            <person name="Wardhani T."/>
            <person name="Kalhor M.S."/>
            <person name="Jansen J."/>
            <person name="Van den Hoogen J."/>
            <person name="Gungor B."/>
            <person name="Hartog M."/>
            <person name="Hontelez J."/>
            <person name="Verver J."/>
            <person name="Yang W.-C."/>
            <person name="Schijlen E."/>
            <person name="Repin R."/>
            <person name="Schilthuizen M."/>
            <person name="Schranz E."/>
            <person name="Heidstra R."/>
            <person name="Miyata K."/>
            <person name="Fedorova E."/>
            <person name="Kohlen W."/>
            <person name="Bisseling T."/>
            <person name="Smit S."/>
            <person name="Geurts R."/>
        </authorList>
    </citation>
    <scope>NUCLEOTIDE SEQUENCE [LARGE SCALE GENOMIC DNA]</scope>
    <source>
        <strain evidence="2">cv. RG33-2</strain>
    </source>
</reference>
<organism evidence="1 2">
    <name type="scientific">Trema orientale</name>
    <name type="common">Charcoal tree</name>
    <name type="synonym">Celtis orientalis</name>
    <dbReference type="NCBI Taxonomy" id="63057"/>
    <lineage>
        <taxon>Eukaryota</taxon>
        <taxon>Viridiplantae</taxon>
        <taxon>Streptophyta</taxon>
        <taxon>Embryophyta</taxon>
        <taxon>Tracheophyta</taxon>
        <taxon>Spermatophyta</taxon>
        <taxon>Magnoliopsida</taxon>
        <taxon>eudicotyledons</taxon>
        <taxon>Gunneridae</taxon>
        <taxon>Pentapetalae</taxon>
        <taxon>rosids</taxon>
        <taxon>fabids</taxon>
        <taxon>Rosales</taxon>
        <taxon>Cannabaceae</taxon>
        <taxon>Trema</taxon>
    </lineage>
</organism>
<dbReference type="InParanoid" id="A0A2P5BSH2"/>
<name>A0A2P5BSH2_TREOI</name>
<keyword evidence="2" id="KW-1185">Reference proteome</keyword>
<dbReference type="AlphaFoldDB" id="A0A2P5BSH2"/>
<sequence>SESWGPRLLRSQGQRSHLLCSRHQCRLTLAEDSWEENGAMWKSSPKVGFSAQNHAFFCCGSG</sequence>
<feature type="non-terminal residue" evidence="1">
    <location>
        <position position="1"/>
    </location>
</feature>